<sequence length="215" mass="23260">MGSVTTRSMTVRPLAIDGAHLVSSRSFGDARGDFFEVYREDVLTEALGYRPRFLQTNVSTSCRNVVRGVHGAATPPGLAKFVTCLRGSLLDFVVDVRIGSPTFGRWDMIVLNAHGGTAVYVEEGLGHAFVSLEDDTCVQYLLSDLYRPAEVLTVQPLDPEIGLPLNLPGEPILSERDAAAPTLREAGELGLLPRYEECLSLRAARVRLTEAAAAS</sequence>
<accession>A0A1H4IAG7</accession>
<dbReference type="GO" id="GO:0000271">
    <property type="term" value="P:polysaccharide biosynthetic process"/>
    <property type="evidence" value="ECO:0007669"/>
    <property type="project" value="TreeGrafter"/>
</dbReference>
<comment type="similarity">
    <text evidence="1">Belongs to the dTDP-4-dehydrorhamnose 3,5-epimerase family.</text>
</comment>
<evidence type="ECO:0000256" key="1">
    <source>
        <dbReference type="ARBA" id="ARBA00010154"/>
    </source>
</evidence>
<feature type="active site" description="Proton donor" evidence="2">
    <location>
        <position position="140"/>
    </location>
</feature>
<dbReference type="EMBL" id="FNSO01000001">
    <property type="protein sequence ID" value="SEB30252.1"/>
    <property type="molecule type" value="Genomic_DNA"/>
</dbReference>
<dbReference type="Pfam" id="PF00908">
    <property type="entry name" value="dTDP_sugar_isom"/>
    <property type="match status" value="1"/>
</dbReference>
<dbReference type="AlphaFoldDB" id="A0A1H4IAG7"/>
<dbReference type="InterPro" id="IPR014710">
    <property type="entry name" value="RmlC-like_jellyroll"/>
</dbReference>
<dbReference type="InterPro" id="IPR011051">
    <property type="entry name" value="RmlC_Cupin_sf"/>
</dbReference>
<dbReference type="GO" id="GO:0005829">
    <property type="term" value="C:cytosol"/>
    <property type="evidence" value="ECO:0007669"/>
    <property type="project" value="TreeGrafter"/>
</dbReference>
<dbReference type="SUPFAM" id="SSF51182">
    <property type="entry name" value="RmlC-like cupins"/>
    <property type="match status" value="1"/>
</dbReference>
<feature type="active site" description="Proton acceptor" evidence="2">
    <location>
        <position position="70"/>
    </location>
</feature>
<evidence type="ECO:0000256" key="3">
    <source>
        <dbReference type="PIRSR" id="PIRSR600888-3"/>
    </source>
</evidence>
<proteinExistence type="inferred from homology"/>
<dbReference type="Proteomes" id="UP000199622">
    <property type="component" value="Unassembled WGS sequence"/>
</dbReference>
<evidence type="ECO:0000256" key="2">
    <source>
        <dbReference type="PIRSR" id="PIRSR600888-1"/>
    </source>
</evidence>
<dbReference type="CDD" id="cd00438">
    <property type="entry name" value="cupin_RmlC"/>
    <property type="match status" value="1"/>
</dbReference>
<gene>
    <name evidence="4" type="ORF">SAMN04489727_0296</name>
</gene>
<evidence type="ECO:0000313" key="5">
    <source>
        <dbReference type="Proteomes" id="UP000199622"/>
    </source>
</evidence>
<dbReference type="RefSeq" id="WP_244170004.1">
    <property type="nucleotide sequence ID" value="NZ_FNSO01000001.1"/>
</dbReference>
<dbReference type="PANTHER" id="PTHR21047">
    <property type="entry name" value="DTDP-6-DEOXY-D-GLUCOSE-3,5 EPIMERASE"/>
    <property type="match status" value="1"/>
</dbReference>
<protein>
    <submittedName>
        <fullName evidence="4">dTDP-4-dehydrorhamnose 3,5-epimerase</fullName>
    </submittedName>
</protein>
<evidence type="ECO:0000313" key="4">
    <source>
        <dbReference type="EMBL" id="SEB30252.1"/>
    </source>
</evidence>
<dbReference type="GO" id="GO:0019305">
    <property type="term" value="P:dTDP-rhamnose biosynthetic process"/>
    <property type="evidence" value="ECO:0007669"/>
    <property type="project" value="TreeGrafter"/>
</dbReference>
<dbReference type="PANTHER" id="PTHR21047:SF2">
    <property type="entry name" value="THYMIDINE DIPHOSPHO-4-KETO-RHAMNOSE 3,5-EPIMERASE"/>
    <property type="match status" value="1"/>
</dbReference>
<organism evidence="4 5">
    <name type="scientific">Amycolatopsis tolypomycina</name>
    <dbReference type="NCBI Taxonomy" id="208445"/>
    <lineage>
        <taxon>Bacteria</taxon>
        <taxon>Bacillati</taxon>
        <taxon>Actinomycetota</taxon>
        <taxon>Actinomycetes</taxon>
        <taxon>Pseudonocardiales</taxon>
        <taxon>Pseudonocardiaceae</taxon>
        <taxon>Amycolatopsis</taxon>
    </lineage>
</organism>
<reference evidence="5" key="1">
    <citation type="submission" date="2016-10" db="EMBL/GenBank/DDBJ databases">
        <authorList>
            <person name="Varghese N."/>
            <person name="Submissions S."/>
        </authorList>
    </citation>
    <scope>NUCLEOTIDE SEQUENCE [LARGE SCALE GENOMIC DNA]</scope>
    <source>
        <strain evidence="5">DSM 44544</strain>
    </source>
</reference>
<feature type="site" description="Participates in a stacking interaction with the thymidine ring of dTDP-4-oxo-6-deoxyglucose" evidence="3">
    <location>
        <position position="146"/>
    </location>
</feature>
<name>A0A1H4IAG7_9PSEU</name>
<dbReference type="Gene3D" id="2.60.120.10">
    <property type="entry name" value="Jelly Rolls"/>
    <property type="match status" value="1"/>
</dbReference>
<dbReference type="GO" id="GO:0008830">
    <property type="term" value="F:dTDP-4-dehydrorhamnose 3,5-epimerase activity"/>
    <property type="evidence" value="ECO:0007669"/>
    <property type="project" value="InterPro"/>
</dbReference>
<dbReference type="STRING" id="208445.SAMN04489727_0296"/>
<dbReference type="InterPro" id="IPR000888">
    <property type="entry name" value="RmlC-like"/>
</dbReference>
<keyword evidence="5" id="KW-1185">Reference proteome</keyword>